<evidence type="ECO:0000256" key="3">
    <source>
        <dbReference type="ARBA" id="ARBA00022917"/>
    </source>
</evidence>
<dbReference type="InterPro" id="IPR019010">
    <property type="entry name" value="eIF3e_N"/>
</dbReference>
<name>A0A8X6NCX9_NEPPI</name>
<evidence type="ECO:0000259" key="4">
    <source>
        <dbReference type="SMART" id="SM01186"/>
    </source>
</evidence>
<keyword evidence="1" id="KW-0963">Cytoplasm</keyword>
<dbReference type="Proteomes" id="UP000887013">
    <property type="component" value="Unassembled WGS sequence"/>
</dbReference>
<feature type="domain" description="Eukaryotic translation initiation factor 3 subunit E N-terminal" evidence="4">
    <location>
        <begin position="1"/>
        <end position="80"/>
    </location>
</feature>
<dbReference type="SMART" id="SM01186">
    <property type="entry name" value="eIF3_N"/>
    <property type="match status" value="1"/>
</dbReference>
<gene>
    <name evidence="6" type="primary">X975_01610</name>
    <name evidence="6" type="ORF">NPIL_377891</name>
    <name evidence="5" type="ORF">NPIL_442751</name>
</gene>
<evidence type="ECO:0000313" key="5">
    <source>
        <dbReference type="EMBL" id="GFS87087.1"/>
    </source>
</evidence>
<evidence type="ECO:0000313" key="7">
    <source>
        <dbReference type="Proteomes" id="UP000887013"/>
    </source>
</evidence>
<dbReference type="EMBL" id="BMAW01052722">
    <property type="protein sequence ID" value="GFS87087.1"/>
    <property type="molecule type" value="Genomic_DNA"/>
</dbReference>
<keyword evidence="3" id="KW-0648">Protein biosynthesis</keyword>
<evidence type="ECO:0000256" key="1">
    <source>
        <dbReference type="ARBA" id="ARBA00022490"/>
    </source>
</evidence>
<dbReference type="GO" id="GO:0003743">
    <property type="term" value="F:translation initiation factor activity"/>
    <property type="evidence" value="ECO:0007669"/>
    <property type="project" value="UniProtKB-KW"/>
</dbReference>
<accession>A0A8X6NCX9</accession>
<sequence>VYDERELLLGKLEIVKNTRMIDYAIDIHKQLHPNAVIPEELLEKRKKVVNELKIYQEETNHIRQIFESQTVVKQIETTRYI</sequence>
<dbReference type="EMBL" id="BMAW01103235">
    <property type="protein sequence ID" value="GFT08207.1"/>
    <property type="molecule type" value="Genomic_DNA"/>
</dbReference>
<organism evidence="6 7">
    <name type="scientific">Nephila pilipes</name>
    <name type="common">Giant wood spider</name>
    <name type="synonym">Nephila maculata</name>
    <dbReference type="NCBI Taxonomy" id="299642"/>
    <lineage>
        <taxon>Eukaryota</taxon>
        <taxon>Metazoa</taxon>
        <taxon>Ecdysozoa</taxon>
        <taxon>Arthropoda</taxon>
        <taxon>Chelicerata</taxon>
        <taxon>Arachnida</taxon>
        <taxon>Araneae</taxon>
        <taxon>Araneomorphae</taxon>
        <taxon>Entelegynae</taxon>
        <taxon>Araneoidea</taxon>
        <taxon>Nephilidae</taxon>
        <taxon>Nephila</taxon>
    </lineage>
</organism>
<keyword evidence="7" id="KW-1185">Reference proteome</keyword>
<evidence type="ECO:0000313" key="6">
    <source>
        <dbReference type="EMBL" id="GFT08207.1"/>
    </source>
</evidence>
<keyword evidence="2 6" id="KW-0396">Initiation factor</keyword>
<dbReference type="PANTHER" id="PTHR10317">
    <property type="entry name" value="EUKARYOTIC TRANSLATION INITIATION FACTOR 3 SUBUNIT E"/>
    <property type="match status" value="1"/>
</dbReference>
<dbReference type="GO" id="GO:0005852">
    <property type="term" value="C:eukaryotic translation initiation factor 3 complex"/>
    <property type="evidence" value="ECO:0007669"/>
    <property type="project" value="InterPro"/>
</dbReference>
<protein>
    <submittedName>
        <fullName evidence="6">Eukaryotic translation initiation factor 3 subunit E-A</fullName>
    </submittedName>
</protein>
<dbReference type="Pfam" id="PF09440">
    <property type="entry name" value="eIF3_N"/>
    <property type="match status" value="1"/>
</dbReference>
<dbReference type="InterPro" id="IPR016650">
    <property type="entry name" value="eIF3e"/>
</dbReference>
<feature type="non-terminal residue" evidence="6">
    <location>
        <position position="81"/>
    </location>
</feature>
<evidence type="ECO:0000256" key="2">
    <source>
        <dbReference type="ARBA" id="ARBA00022540"/>
    </source>
</evidence>
<proteinExistence type="predicted"/>
<reference evidence="6" key="1">
    <citation type="submission" date="2020-08" db="EMBL/GenBank/DDBJ databases">
        <title>Multicomponent nature underlies the extraordinary mechanical properties of spider dragline silk.</title>
        <authorList>
            <person name="Kono N."/>
            <person name="Nakamura H."/>
            <person name="Mori M."/>
            <person name="Yoshida Y."/>
            <person name="Ohtoshi R."/>
            <person name="Malay A.D."/>
            <person name="Moran D.A.P."/>
            <person name="Tomita M."/>
            <person name="Numata K."/>
            <person name="Arakawa K."/>
        </authorList>
    </citation>
    <scope>NUCLEOTIDE SEQUENCE</scope>
</reference>
<dbReference type="OrthoDB" id="417252at2759"/>
<dbReference type="AlphaFoldDB" id="A0A8X6NCX9"/>
<comment type="caution">
    <text evidence="6">The sequence shown here is derived from an EMBL/GenBank/DDBJ whole genome shotgun (WGS) entry which is preliminary data.</text>
</comment>